<accession>A0A178VPB3</accession>
<dbReference type="Pfam" id="PF06911">
    <property type="entry name" value="Senescence"/>
    <property type="match status" value="1"/>
</dbReference>
<comment type="caution">
    <text evidence="2">The sequence shown here is derived from an EMBL/GenBank/DDBJ whole genome shotgun (WGS) entry which is preliminary data.</text>
</comment>
<evidence type="ECO:0000259" key="1">
    <source>
        <dbReference type="Pfam" id="PF06911"/>
    </source>
</evidence>
<feature type="domain" description="Senescence" evidence="1">
    <location>
        <begin position="85"/>
        <end position="264"/>
    </location>
</feature>
<protein>
    <recommendedName>
        <fullName evidence="1">Senescence domain-containing protein</fullName>
    </recommendedName>
</protein>
<reference evidence="3" key="1">
    <citation type="journal article" date="2016" name="Proc. Natl. Acad. Sci. U.S.A.">
        <title>Chromosome-level assembly of Arabidopsis thaliana Ler reveals the extent of translocation and inversion polymorphisms.</title>
        <authorList>
            <person name="Zapata L."/>
            <person name="Ding J."/>
            <person name="Willing E.M."/>
            <person name="Hartwig B."/>
            <person name="Bezdan D."/>
            <person name="Jiao W.B."/>
            <person name="Patel V."/>
            <person name="Velikkakam James G."/>
            <person name="Koornneef M."/>
            <person name="Ossowski S."/>
            <person name="Schneeberger K."/>
        </authorList>
    </citation>
    <scope>NUCLEOTIDE SEQUENCE [LARGE SCALE GENOMIC DNA]</scope>
    <source>
        <strain evidence="3">cv. Landsberg erecta</strain>
    </source>
</reference>
<organism evidence="2 3">
    <name type="scientific">Arabidopsis thaliana</name>
    <name type="common">Mouse-ear cress</name>
    <dbReference type="NCBI Taxonomy" id="3702"/>
    <lineage>
        <taxon>Eukaryota</taxon>
        <taxon>Viridiplantae</taxon>
        <taxon>Streptophyta</taxon>
        <taxon>Embryophyta</taxon>
        <taxon>Tracheophyta</taxon>
        <taxon>Spermatophyta</taxon>
        <taxon>Magnoliopsida</taxon>
        <taxon>eudicotyledons</taxon>
        <taxon>Gunneridae</taxon>
        <taxon>Pentapetalae</taxon>
        <taxon>rosids</taxon>
        <taxon>malvids</taxon>
        <taxon>Brassicales</taxon>
        <taxon>Brassicaceae</taxon>
        <taxon>Camelineae</taxon>
        <taxon>Arabidopsis</taxon>
    </lineage>
</organism>
<dbReference type="Proteomes" id="UP000078284">
    <property type="component" value="Chromosome 3"/>
</dbReference>
<dbReference type="PANTHER" id="PTHR21068:SF40">
    <property type="entry name" value="SENESCENCE_DEHYDRATION-ASSOCIATED PROTEIN-LIKE PROTEIN"/>
    <property type="match status" value="1"/>
</dbReference>
<proteinExistence type="predicted"/>
<name>A0A178VPB3_ARATH</name>
<dbReference type="EMBL" id="LUHQ01000003">
    <property type="protein sequence ID" value="OAP07055.1"/>
    <property type="molecule type" value="Genomic_DNA"/>
</dbReference>
<evidence type="ECO:0000313" key="3">
    <source>
        <dbReference type="Proteomes" id="UP000078284"/>
    </source>
</evidence>
<dbReference type="ExpressionAtlas" id="A0A178VPB3">
    <property type="expression patterns" value="baseline and differential"/>
</dbReference>
<dbReference type="AlphaFoldDB" id="A0A178VPB3"/>
<dbReference type="InterPro" id="IPR045036">
    <property type="entry name" value="Spartin-like"/>
</dbReference>
<dbReference type="PANTHER" id="PTHR21068">
    <property type="entry name" value="SPARTIN"/>
    <property type="match status" value="1"/>
</dbReference>
<dbReference type="InterPro" id="IPR009686">
    <property type="entry name" value="Senescence/spartin_C"/>
</dbReference>
<sequence length="283" mass="30142">MSSTQEIPSPQTMKQEVLLHIPDDRVHLADISKPLELAFGDPLEFPEDLLGENSQSTSSTPMKNDEIDWKEFAPKTEEYKSVVAKAIAGGTGHIIKGIFTCSNAYSKKVHKGGGKIMVAKEAEETSGETSQINGGGKNVTKKKNKLNTNLQRVEKLWKASEAIGVTVLEGGDMVSSSMIAPVIKSKLGKALLATPPGEVILASLDSFNKILGAAEAAETQTHSATTMAATKLVSKSFGENAGKTTGKILETTGSLGRTAWNIQKALDPSFSITSEMVKNAPRD</sequence>
<evidence type="ECO:0000313" key="2">
    <source>
        <dbReference type="EMBL" id="OAP07055.1"/>
    </source>
</evidence>
<gene>
    <name evidence="2" type="ordered locus">AXX17_At3g23150</name>
</gene>